<feature type="coiled-coil region" evidence="1">
    <location>
        <begin position="236"/>
        <end position="263"/>
    </location>
</feature>
<accession>A0A453INE9</accession>
<proteinExistence type="predicted"/>
<organism evidence="2 3">
    <name type="scientific">Aegilops tauschii subsp. strangulata</name>
    <name type="common">Goatgrass</name>
    <dbReference type="NCBI Taxonomy" id="200361"/>
    <lineage>
        <taxon>Eukaryota</taxon>
        <taxon>Viridiplantae</taxon>
        <taxon>Streptophyta</taxon>
        <taxon>Embryophyta</taxon>
        <taxon>Tracheophyta</taxon>
        <taxon>Spermatophyta</taxon>
        <taxon>Magnoliopsida</taxon>
        <taxon>Liliopsida</taxon>
        <taxon>Poales</taxon>
        <taxon>Poaceae</taxon>
        <taxon>BOP clade</taxon>
        <taxon>Pooideae</taxon>
        <taxon>Triticodae</taxon>
        <taxon>Triticeae</taxon>
        <taxon>Triticinae</taxon>
        <taxon>Aegilops</taxon>
    </lineage>
</organism>
<keyword evidence="1" id="KW-0175">Coiled coil</keyword>
<dbReference type="Gramene" id="AET4Gv20612000.1">
    <property type="protein sequence ID" value="AET4Gv20612000.1"/>
    <property type="gene ID" value="AET4Gv20612000"/>
</dbReference>
<sequence length="263" mass="28959">SYSAIDQITRTDVPGRQGESTMALSALSARLGVGASRMIVKAVGGFGTGKASSFSRTLKVVSDSNGGVGRRGFGQIRRFSGGAMARLPEQMTKDPSQQGVCYLAAYCAGLILCSAAPFGLKYIADRYAERRKPRYGEFRDDVRQFGDEYFGDQWPGADDRKLAELGKEIALLGGALSKWNRGIGELSVGLSRCDPQPEVARLRKQPLHPGTPDEFEIRRKCDYVVEEKAAEFSKWRAAADEKLAELNREITEVLRTIRKENEL</sequence>
<dbReference type="AlphaFoldDB" id="A0A453INE9"/>
<evidence type="ECO:0000256" key="1">
    <source>
        <dbReference type="SAM" id="Coils"/>
    </source>
</evidence>
<reference evidence="2" key="3">
    <citation type="journal article" date="2017" name="Nature">
        <title>Genome sequence of the progenitor of the wheat D genome Aegilops tauschii.</title>
        <authorList>
            <person name="Luo M.C."/>
            <person name="Gu Y.Q."/>
            <person name="Puiu D."/>
            <person name="Wang H."/>
            <person name="Twardziok S.O."/>
            <person name="Deal K.R."/>
            <person name="Huo N."/>
            <person name="Zhu T."/>
            <person name="Wang L."/>
            <person name="Wang Y."/>
            <person name="McGuire P.E."/>
            <person name="Liu S."/>
            <person name="Long H."/>
            <person name="Ramasamy R.K."/>
            <person name="Rodriguez J.C."/>
            <person name="Van S.L."/>
            <person name="Yuan L."/>
            <person name="Wang Z."/>
            <person name="Xia Z."/>
            <person name="Xiao L."/>
            <person name="Anderson O.D."/>
            <person name="Ouyang S."/>
            <person name="Liang Y."/>
            <person name="Zimin A.V."/>
            <person name="Pertea G."/>
            <person name="Qi P."/>
            <person name="Bennetzen J.L."/>
            <person name="Dai X."/>
            <person name="Dawson M.W."/>
            <person name="Muller H.G."/>
            <person name="Kugler K."/>
            <person name="Rivarola-Duarte L."/>
            <person name="Spannagl M."/>
            <person name="Mayer K.F.X."/>
            <person name="Lu F.H."/>
            <person name="Bevan M.W."/>
            <person name="Leroy P."/>
            <person name="Li P."/>
            <person name="You F.M."/>
            <person name="Sun Q."/>
            <person name="Liu Z."/>
            <person name="Lyons E."/>
            <person name="Wicker T."/>
            <person name="Salzberg S.L."/>
            <person name="Devos K.M."/>
            <person name="Dvorak J."/>
        </authorList>
    </citation>
    <scope>NUCLEOTIDE SEQUENCE [LARGE SCALE GENOMIC DNA]</scope>
    <source>
        <strain evidence="2">cv. AL8/78</strain>
    </source>
</reference>
<evidence type="ECO:0000313" key="2">
    <source>
        <dbReference type="EnsemblPlants" id="AET4Gv20612000.1"/>
    </source>
</evidence>
<reference evidence="2" key="4">
    <citation type="submission" date="2019-03" db="UniProtKB">
        <authorList>
            <consortium name="EnsemblPlants"/>
        </authorList>
    </citation>
    <scope>IDENTIFICATION</scope>
</reference>
<dbReference type="Proteomes" id="UP000015105">
    <property type="component" value="Chromosome 4D"/>
</dbReference>
<reference evidence="3" key="2">
    <citation type="journal article" date="2017" name="Nat. Plants">
        <title>The Aegilops tauschii genome reveals multiple impacts of transposons.</title>
        <authorList>
            <person name="Zhao G."/>
            <person name="Zou C."/>
            <person name="Li K."/>
            <person name="Wang K."/>
            <person name="Li T."/>
            <person name="Gao L."/>
            <person name="Zhang X."/>
            <person name="Wang H."/>
            <person name="Yang Z."/>
            <person name="Liu X."/>
            <person name="Jiang W."/>
            <person name="Mao L."/>
            <person name="Kong X."/>
            <person name="Jiao Y."/>
            <person name="Jia J."/>
        </authorList>
    </citation>
    <scope>NUCLEOTIDE SEQUENCE [LARGE SCALE GENOMIC DNA]</scope>
    <source>
        <strain evidence="3">cv. AL8/78</strain>
    </source>
</reference>
<name>A0A453INE9_AEGTS</name>
<protein>
    <submittedName>
        <fullName evidence="2">Uncharacterized protein</fullName>
    </submittedName>
</protein>
<keyword evidence="3" id="KW-1185">Reference proteome</keyword>
<reference evidence="3" key="1">
    <citation type="journal article" date="2014" name="Science">
        <title>Ancient hybridizations among the ancestral genomes of bread wheat.</title>
        <authorList>
            <consortium name="International Wheat Genome Sequencing Consortium,"/>
            <person name="Marcussen T."/>
            <person name="Sandve S.R."/>
            <person name="Heier L."/>
            <person name="Spannagl M."/>
            <person name="Pfeifer M."/>
            <person name="Jakobsen K.S."/>
            <person name="Wulff B.B."/>
            <person name="Steuernagel B."/>
            <person name="Mayer K.F."/>
            <person name="Olsen O.A."/>
        </authorList>
    </citation>
    <scope>NUCLEOTIDE SEQUENCE [LARGE SCALE GENOMIC DNA]</scope>
    <source>
        <strain evidence="3">cv. AL8/78</strain>
    </source>
</reference>
<reference evidence="2" key="5">
    <citation type="journal article" date="2021" name="G3 (Bethesda)">
        <title>Aegilops tauschii genome assembly Aet v5.0 features greater sequence contiguity and improved annotation.</title>
        <authorList>
            <person name="Wang L."/>
            <person name="Zhu T."/>
            <person name="Rodriguez J.C."/>
            <person name="Deal K.R."/>
            <person name="Dubcovsky J."/>
            <person name="McGuire P.E."/>
            <person name="Lux T."/>
            <person name="Spannagl M."/>
            <person name="Mayer K.F.X."/>
            <person name="Baldrich P."/>
            <person name="Meyers B.C."/>
            <person name="Huo N."/>
            <person name="Gu Y.Q."/>
            <person name="Zhou H."/>
            <person name="Devos K.M."/>
            <person name="Bennetzen J.L."/>
            <person name="Unver T."/>
            <person name="Budak H."/>
            <person name="Gulick P.J."/>
            <person name="Galiba G."/>
            <person name="Kalapos B."/>
            <person name="Nelson D.R."/>
            <person name="Li P."/>
            <person name="You F.M."/>
            <person name="Luo M.C."/>
            <person name="Dvorak J."/>
        </authorList>
    </citation>
    <scope>NUCLEOTIDE SEQUENCE [LARGE SCALE GENOMIC DNA]</scope>
    <source>
        <strain evidence="2">cv. AL8/78</strain>
    </source>
</reference>
<evidence type="ECO:0000313" key="3">
    <source>
        <dbReference type="Proteomes" id="UP000015105"/>
    </source>
</evidence>
<dbReference type="EnsemblPlants" id="AET4Gv20612000.1">
    <property type="protein sequence ID" value="AET4Gv20612000.1"/>
    <property type="gene ID" value="AET4Gv20612000"/>
</dbReference>